<dbReference type="EMBL" id="MG602508">
    <property type="protein sequence ID" value="AVG47219.1"/>
    <property type="molecule type" value="Genomic_DNA"/>
</dbReference>
<dbReference type="EMBL" id="MG602507">
    <property type="protein sequence ID" value="AVG46113.1"/>
    <property type="molecule type" value="Genomic_DNA"/>
</dbReference>
<keyword evidence="1" id="KW-1133">Transmembrane helix</keyword>
<reference evidence="2" key="1">
    <citation type="journal article" date="2017" name="Front. Microbiol.">
        <title>Genome Characterization of the First Mimiviruses of Lineage C Isolated in Brazil.</title>
        <authorList>
            <person name="Assis F.L."/>
            <person name="Franco-Luiz A.P.M."/>
            <person name="Dos Santos R.N."/>
            <person name="Campos F.S."/>
            <person name="Dornas F.P."/>
            <person name="Borato P.V.M."/>
            <person name="Franco A.C."/>
            <person name="Abrahao J.S."/>
            <person name="Colson P."/>
            <person name="Scola B."/>
        </authorList>
    </citation>
    <scope>NUCLEOTIDE SEQUENCE [LARGE SCALE GENOMIC DNA]</scope>
</reference>
<protein>
    <submittedName>
        <fullName evidence="2">Uncharacterized protein</fullName>
    </submittedName>
</protein>
<organism evidence="2">
    <name type="scientific">Acanthamoeba polyphaga mimivirus</name>
    <name type="common">APMV</name>
    <dbReference type="NCBI Taxonomy" id="212035"/>
    <lineage>
        <taxon>Viruses</taxon>
        <taxon>Varidnaviria</taxon>
        <taxon>Bamfordvirae</taxon>
        <taxon>Nucleocytoviricota</taxon>
        <taxon>Megaviricetes</taxon>
        <taxon>Imitervirales</taxon>
        <taxon>Mimiviridae</taxon>
        <taxon>Megamimivirinae</taxon>
        <taxon>Mimivirus</taxon>
        <taxon>Mimivirus bradfordmassiliense</taxon>
    </lineage>
</organism>
<feature type="transmembrane region" description="Helical" evidence="1">
    <location>
        <begin position="7"/>
        <end position="27"/>
    </location>
</feature>
<feature type="transmembrane region" description="Helical" evidence="1">
    <location>
        <begin position="71"/>
        <end position="97"/>
    </location>
</feature>
<proteinExistence type="predicted"/>
<organismHost>
    <name type="scientific">Acanthamoeba polyphaga</name>
    <name type="common">Amoeba</name>
    <dbReference type="NCBI Taxonomy" id="5757"/>
</organismHost>
<accession>A0A2L2DIX0</accession>
<sequence>MIISGYIRNLILLIIFIVFVWLIYNYLFASKYGDLLNNIKIMEVPHSVKCAFGEKTCQEGDINGWSMMQAFIYFIVGLIIPDKYFLIIIISVVIEIIKPFFGITPRYIIAPLLNITGYILGSSLKPNNKNYCEKYKLLVNH</sequence>
<evidence type="ECO:0000256" key="1">
    <source>
        <dbReference type="SAM" id="Phobius"/>
    </source>
</evidence>
<dbReference type="Proteomes" id="UP000280369">
    <property type="component" value="Segment"/>
</dbReference>
<evidence type="ECO:0000313" key="2">
    <source>
        <dbReference type="EMBL" id="AVG46113.1"/>
    </source>
</evidence>
<name>A0A2L2DIX0_MIMIV</name>
<dbReference type="Proteomes" id="UP000279644">
    <property type="component" value="Segment"/>
</dbReference>
<keyword evidence="1" id="KW-0812">Transmembrane</keyword>
<keyword evidence="1" id="KW-0472">Membrane</keyword>